<comment type="caution">
    <text evidence="2">The sequence shown here is derived from an EMBL/GenBank/DDBJ whole genome shotgun (WGS) entry which is preliminary data.</text>
</comment>
<proteinExistence type="predicted"/>
<reference evidence="2 3" key="1">
    <citation type="journal article" date="2007" name="PLoS Pathog.">
        <title>Genome sequence of Babesia bovis and comparative analysis of apicomplexan hemoprotozoa.</title>
        <authorList>
            <person name="Brayton K.A."/>
            <person name="Lau A.O.T."/>
            <person name="Herndon D.R."/>
            <person name="Hannick L."/>
            <person name="Kappmeyer L.S."/>
            <person name="Berens S.J."/>
            <person name="Bidwell S.L."/>
            <person name="Brown W.C."/>
            <person name="Crabtree J."/>
            <person name="Fadrosh D."/>
            <person name="Feldblum T."/>
            <person name="Forberger H.A."/>
            <person name="Haas B.J."/>
            <person name="Howell J.M."/>
            <person name="Khouri H."/>
            <person name="Koo H."/>
            <person name="Mann D.J."/>
            <person name="Norimine J."/>
            <person name="Paulsen I.T."/>
            <person name="Radune D."/>
            <person name="Ren Q."/>
            <person name="Smith R.K. Jr."/>
            <person name="Suarez C.E."/>
            <person name="White O."/>
            <person name="Wortman J.R."/>
            <person name="Knowles D.P. Jr."/>
            <person name="McElwain T.F."/>
            <person name="Nene V.M."/>
        </authorList>
    </citation>
    <scope>NUCLEOTIDE SEQUENCE [LARGE SCALE GENOMIC DNA]</scope>
    <source>
        <strain evidence="2">T2Bo</strain>
    </source>
</reference>
<name>A7AQW4_BABBO</name>
<dbReference type="Proteomes" id="UP000002173">
    <property type="component" value="Unassembled WGS sequence"/>
</dbReference>
<organism evidence="2 3">
    <name type="scientific">Babesia bovis</name>
    <dbReference type="NCBI Taxonomy" id="5865"/>
    <lineage>
        <taxon>Eukaryota</taxon>
        <taxon>Sar</taxon>
        <taxon>Alveolata</taxon>
        <taxon>Apicomplexa</taxon>
        <taxon>Aconoidasida</taxon>
        <taxon>Piroplasmida</taxon>
        <taxon>Babesiidae</taxon>
        <taxon>Babesia</taxon>
    </lineage>
</organism>
<dbReference type="EMBL" id="AAXT01000002">
    <property type="protein sequence ID" value="EDO06933.1"/>
    <property type="molecule type" value="Genomic_DNA"/>
</dbReference>
<dbReference type="VEuPathDB" id="PiroplasmaDB:BBOV_IV005720"/>
<evidence type="ECO:0000259" key="1">
    <source>
        <dbReference type="Pfam" id="PF23634"/>
    </source>
</evidence>
<protein>
    <recommendedName>
        <fullName evidence="1">CERLI1-like PH domain-containing protein</fullName>
    </recommendedName>
</protein>
<dbReference type="AlphaFoldDB" id="A7AQW4"/>
<feature type="domain" description="CERLI1-like PH" evidence="1">
    <location>
        <begin position="229"/>
        <end position="331"/>
    </location>
</feature>
<dbReference type="InParanoid" id="A7AQW4"/>
<dbReference type="Pfam" id="PF23634">
    <property type="entry name" value="PH_CERLI1"/>
    <property type="match status" value="1"/>
</dbReference>
<dbReference type="STRING" id="5865.A7AQW4"/>
<dbReference type="OMA" id="HSPRAQI"/>
<reference evidence="3" key="3">
    <citation type="journal article" date="2021" name="Int. J. Parasitol.">
        <title>Comparative analysis of gene expression between Babesia bovis blood stages and kinetes allowed by improved genome annotation.</title>
        <authorList>
            <person name="Ueti M.W."/>
            <person name="Johnson W.C."/>
            <person name="Kappmeyer L.S."/>
            <person name="Herndon D.R."/>
            <person name="Mousel M.R."/>
            <person name="Reif K.E."/>
            <person name="Taus N.S."/>
            <person name="Ifeonu O.O."/>
            <person name="Silva J.C."/>
            <person name="Suarez C.E."/>
            <person name="Brayton K.A."/>
        </authorList>
    </citation>
    <scope>NUCLEOTIDE SEQUENCE [LARGE SCALE GENOMIC DNA]</scope>
</reference>
<dbReference type="InterPro" id="IPR056293">
    <property type="entry name" value="PH_CERLI1"/>
</dbReference>
<keyword evidence="3" id="KW-1185">Reference proteome</keyword>
<dbReference type="eggNOG" id="ENOG502S6IR">
    <property type="taxonomic scope" value="Eukaryota"/>
</dbReference>
<evidence type="ECO:0000313" key="2">
    <source>
        <dbReference type="EMBL" id="EDO06933.1"/>
    </source>
</evidence>
<sequence length="333" mass="37731">MLGFTGRTIGRLCCRNVELCVTNSIGKLTSLIPSITEYEPLASICYYTGIHSHRSFQLIVEICAVEGSFVCYNTVAELRVGNKVVSTTALPTSAKGILENVGSRVSTVINQRDTTIDLAFYKKQFVTRKHIVTITFNIDRDIILRDCPKNKWYMLREAGVILGRVKLSFHKLEMHRSIVDGLVLQQALLCAQEYKEQGHKINTDACLQLTSDSALYEHEKLNLFSMALEGPLIAKEGGAQQMRYYKALLTEGTWKWCYWSSKTECRADKKAHGYISILSISTVICHPTDYTCFYIKYYTQKGTHDIILKAVDRNRDVWCDAMFLFIAEVSSAL</sequence>
<gene>
    <name evidence="2" type="ORF">BBOV_IV005720</name>
</gene>
<evidence type="ECO:0000313" key="3">
    <source>
        <dbReference type="Proteomes" id="UP000002173"/>
    </source>
</evidence>
<reference evidence="3" key="2">
    <citation type="journal article" date="2020" name="Data Brief">
        <title>Transcriptome dataset of Babesia bovis life stages within vertebrate and invertebrate hosts.</title>
        <authorList>
            <person name="Ueti M.W."/>
            <person name="Johnson W.C."/>
            <person name="Kappmeyer L.S."/>
            <person name="Herndon D.R."/>
            <person name="Mousel M.R."/>
            <person name="Reif K.E."/>
            <person name="Taus N.S."/>
            <person name="Ifeonu O.O."/>
            <person name="Silva J.C."/>
            <person name="Suarez C.E."/>
            <person name="Brayton K.A."/>
        </authorList>
    </citation>
    <scope>NUCLEOTIDE SEQUENCE [LARGE SCALE GENOMIC DNA]</scope>
</reference>
<accession>A7AQW4</accession>